<dbReference type="Pfam" id="PF07929">
    <property type="entry name" value="PRiA4_ORF3"/>
    <property type="match status" value="1"/>
</dbReference>
<evidence type="ECO:0000256" key="1">
    <source>
        <dbReference type="ARBA" id="ARBA00022723"/>
    </source>
</evidence>
<dbReference type="InterPro" id="IPR024047">
    <property type="entry name" value="MM3350-like_sf"/>
</dbReference>
<dbReference type="OrthoDB" id="432970at2759"/>
<comment type="caution">
    <text evidence="7">The sequence shown here is derived from an EMBL/GenBank/DDBJ whole genome shotgun (WGS) entry which is preliminary data.</text>
</comment>
<evidence type="ECO:0000313" key="7">
    <source>
        <dbReference type="EMBL" id="GJE93646.1"/>
    </source>
</evidence>
<dbReference type="EMBL" id="BPQB01000034">
    <property type="protein sequence ID" value="GJE93646.1"/>
    <property type="molecule type" value="Genomic_DNA"/>
</dbReference>
<dbReference type="Gene3D" id="3.10.290.30">
    <property type="entry name" value="MM3350-like"/>
    <property type="match status" value="1"/>
</dbReference>
<evidence type="ECO:0000256" key="5">
    <source>
        <dbReference type="SAM" id="MobiDB-lite"/>
    </source>
</evidence>
<organism evidence="7 8">
    <name type="scientific">Phanerochaete sordida</name>
    <dbReference type="NCBI Taxonomy" id="48140"/>
    <lineage>
        <taxon>Eukaryota</taxon>
        <taxon>Fungi</taxon>
        <taxon>Dikarya</taxon>
        <taxon>Basidiomycota</taxon>
        <taxon>Agaricomycotina</taxon>
        <taxon>Agaricomycetes</taxon>
        <taxon>Polyporales</taxon>
        <taxon>Phanerochaetaceae</taxon>
        <taxon>Phanerochaete</taxon>
    </lineage>
</organism>
<dbReference type="AlphaFoldDB" id="A0A9P3GF65"/>
<dbReference type="Proteomes" id="UP000703269">
    <property type="component" value="Unassembled WGS sequence"/>
</dbReference>
<evidence type="ECO:0000313" key="8">
    <source>
        <dbReference type="Proteomes" id="UP000703269"/>
    </source>
</evidence>
<feature type="region of interest" description="Disordered" evidence="5">
    <location>
        <begin position="13"/>
        <end position="35"/>
    </location>
</feature>
<evidence type="ECO:0000256" key="4">
    <source>
        <dbReference type="PROSITE-ProRule" id="PRU00134"/>
    </source>
</evidence>
<sequence>MMDAELARMMGALGRPSRAAAAPSTDPRRTTPKGELKMPKFVKFHPEDPATLLNEVFWEDPNDFEPYHSDFTGRTIYWGTVPMRENGHADINPWEFGGRTMESQQAYTKDSPRPEIQFINVLMEKKKAAMKEVDISELSKRDYTLDIHVEYMPETKKIERKIRVSGGLSLAVFSDKVMKPLFGLVRNLHAHIFQDFSDGSQFGPRDSNAIDVIHHLDKTGYAYIPDDEYTLAHFLRKPGDELGYLYDFGDNWHFLIKVAEIAPVEESTGKVVVLGGTGAHPPDGVASWRWIDLMQKVDASAKDRKAALDVLYESSGYAGQRWDPHFDFAEFSVPATQRAVAAAVASKLSVPGGAKHFSALLAAGADDALVYPSTLKKGQRLVRTPVPRADGAPARVFMEEGVAQERRDNPANTACANCGSPHGLKACSGCKQRYYCSRSCQRANWAQGHKKVCTGGKSK</sequence>
<evidence type="ECO:0000256" key="3">
    <source>
        <dbReference type="ARBA" id="ARBA00022833"/>
    </source>
</evidence>
<protein>
    <submittedName>
        <fullName evidence="7">Zf-MYND domain-containing protein</fullName>
    </submittedName>
</protein>
<keyword evidence="2 4" id="KW-0863">Zinc-finger</keyword>
<keyword evidence="1" id="KW-0479">Metal-binding</keyword>
<dbReference type="GO" id="GO:0008270">
    <property type="term" value="F:zinc ion binding"/>
    <property type="evidence" value="ECO:0007669"/>
    <property type="project" value="UniProtKB-KW"/>
</dbReference>
<keyword evidence="8" id="KW-1185">Reference proteome</keyword>
<accession>A0A9P3GF65</accession>
<feature type="domain" description="MYND-type" evidence="6">
    <location>
        <begin position="415"/>
        <end position="453"/>
    </location>
</feature>
<name>A0A9P3GF65_9APHY</name>
<proteinExistence type="predicted"/>
<dbReference type="Gene3D" id="6.10.140.2220">
    <property type="match status" value="1"/>
</dbReference>
<dbReference type="SUPFAM" id="SSF144232">
    <property type="entry name" value="HIT/MYND zinc finger-like"/>
    <property type="match status" value="1"/>
</dbReference>
<keyword evidence="3" id="KW-0862">Zinc</keyword>
<reference evidence="7 8" key="1">
    <citation type="submission" date="2021-08" db="EMBL/GenBank/DDBJ databases">
        <title>Draft Genome Sequence of Phanerochaete sordida strain YK-624.</title>
        <authorList>
            <person name="Mori T."/>
            <person name="Dohra H."/>
            <person name="Suzuki T."/>
            <person name="Kawagishi H."/>
            <person name="Hirai H."/>
        </authorList>
    </citation>
    <scope>NUCLEOTIDE SEQUENCE [LARGE SCALE GENOMIC DNA]</scope>
    <source>
        <strain evidence="7 8">YK-624</strain>
    </source>
</reference>
<evidence type="ECO:0000259" key="6">
    <source>
        <dbReference type="PROSITE" id="PS50865"/>
    </source>
</evidence>
<gene>
    <name evidence="7" type="ORF">PsYK624_098060</name>
</gene>
<dbReference type="InterPro" id="IPR002893">
    <property type="entry name" value="Znf_MYND"/>
</dbReference>
<dbReference type="InterPro" id="IPR012912">
    <property type="entry name" value="Plasmid_pRiA4b_Orf3-like"/>
</dbReference>
<dbReference type="SUPFAM" id="SSF159941">
    <property type="entry name" value="MM3350-like"/>
    <property type="match status" value="1"/>
</dbReference>
<feature type="compositionally biased region" description="Basic and acidic residues" evidence="5">
    <location>
        <begin position="26"/>
        <end position="35"/>
    </location>
</feature>
<dbReference type="Pfam" id="PF01753">
    <property type="entry name" value="zf-MYND"/>
    <property type="match status" value="1"/>
</dbReference>
<dbReference type="PROSITE" id="PS01360">
    <property type="entry name" value="ZF_MYND_1"/>
    <property type="match status" value="1"/>
</dbReference>
<evidence type="ECO:0000256" key="2">
    <source>
        <dbReference type="ARBA" id="ARBA00022771"/>
    </source>
</evidence>
<dbReference type="PROSITE" id="PS50865">
    <property type="entry name" value="ZF_MYND_2"/>
    <property type="match status" value="1"/>
</dbReference>